<accession>A0A8J3W1Y1</accession>
<dbReference type="EMBL" id="BOOG01000055">
    <property type="protein sequence ID" value="GIH72573.1"/>
    <property type="molecule type" value="Genomic_DNA"/>
</dbReference>
<evidence type="ECO:0000313" key="3">
    <source>
        <dbReference type="Proteomes" id="UP000610966"/>
    </source>
</evidence>
<sequence>MGGRVWFTRFIKPCPRSGAAAPGDLHKHSADLTDGGMLDHIVDDHIGSHEPAFADREVAGSGARKGLPRSLRAG</sequence>
<proteinExistence type="predicted"/>
<reference evidence="2" key="1">
    <citation type="submission" date="2021-01" db="EMBL/GenBank/DDBJ databases">
        <title>Whole genome shotgun sequence of Sphaerimonospora thailandensis NBRC 107569.</title>
        <authorList>
            <person name="Komaki H."/>
            <person name="Tamura T."/>
        </authorList>
    </citation>
    <scope>NUCLEOTIDE SEQUENCE</scope>
    <source>
        <strain evidence="2">NBRC 107569</strain>
    </source>
</reference>
<comment type="caution">
    <text evidence="2">The sequence shown here is derived from an EMBL/GenBank/DDBJ whole genome shotgun (WGS) entry which is preliminary data.</text>
</comment>
<keyword evidence="3" id="KW-1185">Reference proteome</keyword>
<organism evidence="2 3">
    <name type="scientific">Sphaerimonospora thailandensis</name>
    <dbReference type="NCBI Taxonomy" id="795644"/>
    <lineage>
        <taxon>Bacteria</taxon>
        <taxon>Bacillati</taxon>
        <taxon>Actinomycetota</taxon>
        <taxon>Actinomycetes</taxon>
        <taxon>Streptosporangiales</taxon>
        <taxon>Streptosporangiaceae</taxon>
        <taxon>Sphaerimonospora</taxon>
    </lineage>
</organism>
<evidence type="ECO:0000256" key="1">
    <source>
        <dbReference type="SAM" id="MobiDB-lite"/>
    </source>
</evidence>
<protein>
    <submittedName>
        <fullName evidence="2">Uncharacterized protein</fullName>
    </submittedName>
</protein>
<name>A0A8J3W1Y1_9ACTN</name>
<dbReference type="Proteomes" id="UP000610966">
    <property type="component" value="Unassembled WGS sequence"/>
</dbReference>
<gene>
    <name evidence="2" type="ORF">Mth01_48260</name>
</gene>
<feature type="region of interest" description="Disordered" evidence="1">
    <location>
        <begin position="52"/>
        <end position="74"/>
    </location>
</feature>
<dbReference type="AlphaFoldDB" id="A0A8J3W1Y1"/>
<evidence type="ECO:0000313" key="2">
    <source>
        <dbReference type="EMBL" id="GIH72573.1"/>
    </source>
</evidence>